<name>A0A1J8R325_9AGAM</name>
<keyword evidence="2" id="KW-1185">Reference proteome</keyword>
<dbReference type="AlphaFoldDB" id="A0A1J8R325"/>
<dbReference type="EMBL" id="LVVM01000747">
    <property type="protein sequence ID" value="OJA20041.1"/>
    <property type="molecule type" value="Genomic_DNA"/>
</dbReference>
<accession>A0A1J8R325</accession>
<evidence type="ECO:0000313" key="2">
    <source>
        <dbReference type="Proteomes" id="UP000183567"/>
    </source>
</evidence>
<dbReference type="OrthoDB" id="2671339at2759"/>
<comment type="caution">
    <text evidence="1">The sequence shown here is derived from an EMBL/GenBank/DDBJ whole genome shotgun (WGS) entry which is preliminary data.</text>
</comment>
<organism evidence="1 2">
    <name type="scientific">Rhizopogon vesiculosus</name>
    <dbReference type="NCBI Taxonomy" id="180088"/>
    <lineage>
        <taxon>Eukaryota</taxon>
        <taxon>Fungi</taxon>
        <taxon>Dikarya</taxon>
        <taxon>Basidiomycota</taxon>
        <taxon>Agaricomycotina</taxon>
        <taxon>Agaricomycetes</taxon>
        <taxon>Agaricomycetidae</taxon>
        <taxon>Boletales</taxon>
        <taxon>Suillineae</taxon>
        <taxon>Rhizopogonaceae</taxon>
        <taxon>Rhizopogon</taxon>
    </lineage>
</organism>
<reference evidence="1 2" key="1">
    <citation type="submission" date="2016-03" db="EMBL/GenBank/DDBJ databases">
        <title>Comparative genomics of the ectomycorrhizal sister species Rhizopogon vinicolor and Rhizopogon vesiculosus (Basidiomycota: Boletales) reveals a divergence of the mating type B locus.</title>
        <authorList>
            <person name="Mujic A.B."/>
            <person name="Kuo A."/>
            <person name="Tritt A."/>
            <person name="Lipzen A."/>
            <person name="Chen C."/>
            <person name="Johnson J."/>
            <person name="Sharma A."/>
            <person name="Barry K."/>
            <person name="Grigoriev I.V."/>
            <person name="Spatafora J.W."/>
        </authorList>
    </citation>
    <scope>NUCLEOTIDE SEQUENCE [LARGE SCALE GENOMIC DNA]</scope>
    <source>
        <strain evidence="1 2">AM-OR11-056</strain>
    </source>
</reference>
<protein>
    <recommendedName>
        <fullName evidence="3">Protein kinase domain-containing protein</fullName>
    </recommendedName>
</protein>
<evidence type="ECO:0000313" key="1">
    <source>
        <dbReference type="EMBL" id="OJA20041.1"/>
    </source>
</evidence>
<dbReference type="Proteomes" id="UP000183567">
    <property type="component" value="Unassembled WGS sequence"/>
</dbReference>
<evidence type="ECO:0008006" key="3">
    <source>
        <dbReference type="Google" id="ProtNLM"/>
    </source>
</evidence>
<gene>
    <name evidence="1" type="ORF">AZE42_04465</name>
</gene>
<dbReference type="STRING" id="180088.A0A1J8R325"/>
<sequence length="98" mass="10532">MMFGRMQQFLGLALNDQGYCHTSGTEDSSLCIEASTIIRQSIYPIASGGLGDVYKCTWNCETGSDEVAVKSPRFGDLSESEAAKINKACGHGLNLTYA</sequence>
<proteinExistence type="predicted"/>